<feature type="region of interest" description="Disordered" evidence="1">
    <location>
        <begin position="163"/>
        <end position="183"/>
    </location>
</feature>
<reference evidence="2 3" key="1">
    <citation type="journal article" date="2019" name="Nat. Ecol. Evol.">
        <title>Megaphylogeny resolves global patterns of mushroom evolution.</title>
        <authorList>
            <person name="Varga T."/>
            <person name="Krizsan K."/>
            <person name="Foldi C."/>
            <person name="Dima B."/>
            <person name="Sanchez-Garcia M."/>
            <person name="Sanchez-Ramirez S."/>
            <person name="Szollosi G.J."/>
            <person name="Szarkandi J.G."/>
            <person name="Papp V."/>
            <person name="Albert L."/>
            <person name="Andreopoulos W."/>
            <person name="Angelini C."/>
            <person name="Antonin V."/>
            <person name="Barry K.W."/>
            <person name="Bougher N.L."/>
            <person name="Buchanan P."/>
            <person name="Buyck B."/>
            <person name="Bense V."/>
            <person name="Catcheside P."/>
            <person name="Chovatia M."/>
            <person name="Cooper J."/>
            <person name="Damon W."/>
            <person name="Desjardin D."/>
            <person name="Finy P."/>
            <person name="Geml J."/>
            <person name="Haridas S."/>
            <person name="Hughes K."/>
            <person name="Justo A."/>
            <person name="Karasinski D."/>
            <person name="Kautmanova I."/>
            <person name="Kiss B."/>
            <person name="Kocsube S."/>
            <person name="Kotiranta H."/>
            <person name="LaButti K.M."/>
            <person name="Lechner B.E."/>
            <person name="Liimatainen K."/>
            <person name="Lipzen A."/>
            <person name="Lukacs Z."/>
            <person name="Mihaltcheva S."/>
            <person name="Morgado L.N."/>
            <person name="Niskanen T."/>
            <person name="Noordeloos M.E."/>
            <person name="Ohm R.A."/>
            <person name="Ortiz-Santana B."/>
            <person name="Ovrebo C."/>
            <person name="Racz N."/>
            <person name="Riley R."/>
            <person name="Savchenko A."/>
            <person name="Shiryaev A."/>
            <person name="Soop K."/>
            <person name="Spirin V."/>
            <person name="Szebenyi C."/>
            <person name="Tomsovsky M."/>
            <person name="Tulloss R.E."/>
            <person name="Uehling J."/>
            <person name="Grigoriev I.V."/>
            <person name="Vagvolgyi C."/>
            <person name="Papp T."/>
            <person name="Martin F.M."/>
            <person name="Miettinen O."/>
            <person name="Hibbett D.S."/>
            <person name="Nagy L.G."/>
        </authorList>
    </citation>
    <scope>NUCLEOTIDE SEQUENCE [LARGE SCALE GENOMIC DNA]</scope>
    <source>
        <strain evidence="2 3">FP101781</strain>
    </source>
</reference>
<dbReference type="Proteomes" id="UP000298030">
    <property type="component" value="Unassembled WGS sequence"/>
</dbReference>
<gene>
    <name evidence="2" type="ORF">FA13DRAFT_1737951</name>
</gene>
<evidence type="ECO:0000313" key="3">
    <source>
        <dbReference type="Proteomes" id="UP000298030"/>
    </source>
</evidence>
<evidence type="ECO:0000313" key="2">
    <source>
        <dbReference type="EMBL" id="TEB25809.1"/>
    </source>
</evidence>
<feature type="compositionally biased region" description="Polar residues" evidence="1">
    <location>
        <begin position="172"/>
        <end position="183"/>
    </location>
</feature>
<evidence type="ECO:0000256" key="1">
    <source>
        <dbReference type="SAM" id="MobiDB-lite"/>
    </source>
</evidence>
<comment type="caution">
    <text evidence="2">The sequence shown here is derived from an EMBL/GenBank/DDBJ whole genome shotgun (WGS) entry which is preliminary data.</text>
</comment>
<dbReference type="EMBL" id="QPFP01000053">
    <property type="protein sequence ID" value="TEB25809.1"/>
    <property type="molecule type" value="Genomic_DNA"/>
</dbReference>
<keyword evidence="3" id="KW-1185">Reference proteome</keyword>
<organism evidence="2 3">
    <name type="scientific">Coprinellus micaceus</name>
    <name type="common">Glistening ink-cap mushroom</name>
    <name type="synonym">Coprinus micaceus</name>
    <dbReference type="NCBI Taxonomy" id="71717"/>
    <lineage>
        <taxon>Eukaryota</taxon>
        <taxon>Fungi</taxon>
        <taxon>Dikarya</taxon>
        <taxon>Basidiomycota</taxon>
        <taxon>Agaricomycotina</taxon>
        <taxon>Agaricomycetes</taxon>
        <taxon>Agaricomycetidae</taxon>
        <taxon>Agaricales</taxon>
        <taxon>Agaricineae</taxon>
        <taxon>Psathyrellaceae</taxon>
        <taxon>Coprinellus</taxon>
    </lineage>
</organism>
<name>A0A4Y7SX40_COPMI</name>
<accession>A0A4Y7SX40</accession>
<proteinExistence type="predicted"/>
<sequence length="183" mass="20631">MKVFNYRQEPGTCLLYVYHSPGFLATPLSSCRLGRPAFFQVHKRRSRITPRSRRCTTTICIPNKIADHSGLTHHLQADTLHNQYQTIIGSLNTLSSSRSDLSRSSLHDQLTLACCMPTSSKAKLSPMASNIPFTSRVRTSRPKSSTWKSHHIVPHPQILSTFASKRYPQHAPNKTPNQRIPAE</sequence>
<dbReference type="AlphaFoldDB" id="A0A4Y7SX40"/>
<protein>
    <submittedName>
        <fullName evidence="2">Uncharacterized protein</fullName>
    </submittedName>
</protein>